<organism evidence="2">
    <name type="scientific">Rhizophora mucronata</name>
    <name type="common">Asiatic mangrove</name>
    <dbReference type="NCBI Taxonomy" id="61149"/>
    <lineage>
        <taxon>Eukaryota</taxon>
        <taxon>Viridiplantae</taxon>
        <taxon>Streptophyta</taxon>
        <taxon>Embryophyta</taxon>
        <taxon>Tracheophyta</taxon>
        <taxon>Spermatophyta</taxon>
        <taxon>Magnoliopsida</taxon>
        <taxon>eudicotyledons</taxon>
        <taxon>Gunneridae</taxon>
        <taxon>Pentapetalae</taxon>
        <taxon>rosids</taxon>
        <taxon>fabids</taxon>
        <taxon>Malpighiales</taxon>
        <taxon>Rhizophoraceae</taxon>
        <taxon>Rhizophora</taxon>
    </lineage>
</organism>
<sequence>MCIIPSICLFIVDGIYCILVKISVSLSLALFLEFGSFEGIRQNQSFEFDVVTINTHECRILLISIVYALCRERSINEIFATWRQFLLRVECHLCH</sequence>
<name>A0A2P2K052_RHIMU</name>
<protein>
    <submittedName>
        <fullName evidence="2">Uncharacterized protein</fullName>
    </submittedName>
</protein>
<evidence type="ECO:0000256" key="1">
    <source>
        <dbReference type="SAM" id="Phobius"/>
    </source>
</evidence>
<keyword evidence="1" id="KW-1133">Transmembrane helix</keyword>
<proteinExistence type="predicted"/>
<reference evidence="2" key="1">
    <citation type="submission" date="2018-02" db="EMBL/GenBank/DDBJ databases">
        <title>Rhizophora mucronata_Transcriptome.</title>
        <authorList>
            <person name="Meera S.P."/>
            <person name="Sreeshan A."/>
            <person name="Augustine A."/>
        </authorList>
    </citation>
    <scope>NUCLEOTIDE SEQUENCE</scope>
    <source>
        <tissue evidence="2">Leaf</tissue>
    </source>
</reference>
<keyword evidence="1" id="KW-0472">Membrane</keyword>
<feature type="transmembrane region" description="Helical" evidence="1">
    <location>
        <begin position="7"/>
        <end position="32"/>
    </location>
</feature>
<evidence type="ECO:0000313" key="2">
    <source>
        <dbReference type="EMBL" id="MBW99091.1"/>
    </source>
</evidence>
<keyword evidence="1" id="KW-0812">Transmembrane</keyword>
<dbReference type="EMBL" id="GGEC01018608">
    <property type="protein sequence ID" value="MBW99091.1"/>
    <property type="molecule type" value="Transcribed_RNA"/>
</dbReference>
<dbReference type="AlphaFoldDB" id="A0A2P2K052"/>
<accession>A0A2P2K052</accession>